<dbReference type="CDD" id="cd03293">
    <property type="entry name" value="ABC_NrtD_SsuB_transporters"/>
    <property type="match status" value="1"/>
</dbReference>
<dbReference type="PROSITE" id="PS50893">
    <property type="entry name" value="ABC_TRANSPORTER_2"/>
    <property type="match status" value="1"/>
</dbReference>
<gene>
    <name evidence="4" type="ORF">SAMN05444695_10873</name>
</gene>
<dbReference type="SMART" id="SM00382">
    <property type="entry name" value="AAA"/>
    <property type="match status" value="1"/>
</dbReference>
<evidence type="ECO:0000256" key="2">
    <source>
        <dbReference type="ARBA" id="ARBA00022741"/>
    </source>
</evidence>
<keyword evidence="3 4" id="KW-0067">ATP-binding</keyword>
<dbReference type="InterPro" id="IPR027417">
    <property type="entry name" value="P-loop_NTPase"/>
</dbReference>
<proteinExistence type="predicted"/>
<keyword evidence="1" id="KW-0813">Transport</keyword>
<dbReference type="PANTHER" id="PTHR42788">
    <property type="entry name" value="TAURINE IMPORT ATP-BINDING PROTEIN-RELATED"/>
    <property type="match status" value="1"/>
</dbReference>
<dbReference type="Gene3D" id="3.40.50.300">
    <property type="entry name" value="P-loop containing nucleotide triphosphate hydrolases"/>
    <property type="match status" value="1"/>
</dbReference>
<protein>
    <submittedName>
        <fullName evidence="4">NitT/TauT family transport system ATP-binding protein</fullName>
    </submittedName>
</protein>
<dbReference type="RefSeq" id="WP_072738613.1">
    <property type="nucleotide sequence ID" value="NZ_CP048813.1"/>
</dbReference>
<organism evidence="4 5">
    <name type="scientific">Rhodococcus triatomae</name>
    <dbReference type="NCBI Taxonomy" id="300028"/>
    <lineage>
        <taxon>Bacteria</taxon>
        <taxon>Bacillati</taxon>
        <taxon>Actinomycetota</taxon>
        <taxon>Actinomycetes</taxon>
        <taxon>Mycobacteriales</taxon>
        <taxon>Nocardiaceae</taxon>
        <taxon>Rhodococcus</taxon>
    </lineage>
</organism>
<dbReference type="PANTHER" id="PTHR42788:SF19">
    <property type="entry name" value="ALIPHATIC SULFONATES IMPORT ATP-BINDING PROTEIN SSUB 2"/>
    <property type="match status" value="1"/>
</dbReference>
<keyword evidence="5" id="KW-1185">Reference proteome</keyword>
<reference evidence="4 5" key="1">
    <citation type="submission" date="2016-10" db="EMBL/GenBank/DDBJ databases">
        <authorList>
            <person name="de Groot N.N."/>
        </authorList>
    </citation>
    <scope>NUCLEOTIDE SEQUENCE [LARGE SCALE GENOMIC DNA]</scope>
    <source>
        <strain evidence="4 5">DSM 44892</strain>
    </source>
</reference>
<dbReference type="Pfam" id="PF00005">
    <property type="entry name" value="ABC_tran"/>
    <property type="match status" value="1"/>
</dbReference>
<name>A0A1G8L725_9NOCA</name>
<dbReference type="GO" id="GO:0005524">
    <property type="term" value="F:ATP binding"/>
    <property type="evidence" value="ECO:0007669"/>
    <property type="project" value="UniProtKB-KW"/>
</dbReference>
<accession>A0A1G8L725</accession>
<sequence>MELIDTLQDVDARRLTRGTDMVFDGVVKRFPTGTVAVDGVDLAVRQGEFVAVVGPSGCGKSTLLRMAAGLEGPTEGTVTVGAKSVGFIFQEPTLLPWRDVRGNVELSAELGRGVSDDERRARAEESIAAVGLRDFADQLPSALSGGMRMRVSLARALTLSPDLMLLDEPFGALDEMTRLDMQVELQRLYVERGFTAMFITHSVSEAVYLADRVVVMTARPGRIAAVVDIDSPYPRSPELRYEKAFNDHVAEISALLHGGMR</sequence>
<dbReference type="InterPro" id="IPR017871">
    <property type="entry name" value="ABC_transporter-like_CS"/>
</dbReference>
<evidence type="ECO:0000256" key="3">
    <source>
        <dbReference type="ARBA" id="ARBA00022840"/>
    </source>
</evidence>
<dbReference type="InterPro" id="IPR003593">
    <property type="entry name" value="AAA+_ATPase"/>
</dbReference>
<keyword evidence="2" id="KW-0547">Nucleotide-binding</keyword>
<evidence type="ECO:0000256" key="1">
    <source>
        <dbReference type="ARBA" id="ARBA00022448"/>
    </source>
</evidence>
<dbReference type="PROSITE" id="PS00211">
    <property type="entry name" value="ABC_TRANSPORTER_1"/>
    <property type="match status" value="1"/>
</dbReference>
<evidence type="ECO:0000313" key="4">
    <source>
        <dbReference type="EMBL" id="SDI51040.1"/>
    </source>
</evidence>
<dbReference type="SUPFAM" id="SSF52540">
    <property type="entry name" value="P-loop containing nucleoside triphosphate hydrolases"/>
    <property type="match status" value="1"/>
</dbReference>
<dbReference type="GO" id="GO:0016887">
    <property type="term" value="F:ATP hydrolysis activity"/>
    <property type="evidence" value="ECO:0007669"/>
    <property type="project" value="InterPro"/>
</dbReference>
<dbReference type="OrthoDB" id="8773773at2"/>
<dbReference type="InterPro" id="IPR050166">
    <property type="entry name" value="ABC_transporter_ATP-bind"/>
</dbReference>
<dbReference type="InterPro" id="IPR003439">
    <property type="entry name" value="ABC_transporter-like_ATP-bd"/>
</dbReference>
<dbReference type="AlphaFoldDB" id="A0A1G8L725"/>
<evidence type="ECO:0000313" key="5">
    <source>
        <dbReference type="Proteomes" id="UP000183263"/>
    </source>
</evidence>
<dbReference type="Proteomes" id="UP000183263">
    <property type="component" value="Unassembled WGS sequence"/>
</dbReference>
<dbReference type="EMBL" id="FNDN01000008">
    <property type="protein sequence ID" value="SDI51040.1"/>
    <property type="molecule type" value="Genomic_DNA"/>
</dbReference>